<accession>A0A073KM88</accession>
<evidence type="ECO:0000313" key="1">
    <source>
        <dbReference type="EMBL" id="KEK23428.1"/>
    </source>
</evidence>
<dbReference type="PANTHER" id="PTHR34822">
    <property type="entry name" value="GRPB DOMAIN PROTEIN (AFU_ORTHOLOGUE AFUA_1G01530)"/>
    <property type="match status" value="1"/>
</dbReference>
<dbReference type="Proteomes" id="UP000027778">
    <property type="component" value="Unassembled WGS sequence"/>
</dbReference>
<evidence type="ECO:0008006" key="3">
    <source>
        <dbReference type="Google" id="ProtNLM"/>
    </source>
</evidence>
<dbReference type="SUPFAM" id="SSF81301">
    <property type="entry name" value="Nucleotidyltransferase"/>
    <property type="match status" value="1"/>
</dbReference>
<gene>
    <name evidence="1" type="ORF">BAGA_09065</name>
</gene>
<sequence length="174" mass="20431">MAEKTRTIEIMPYNPKWKEEFQKIKQMIEGYIGDLILRIEHVGSTSVEGLAAKPIIDMDVVIDNYAILPDIIQRLEKEGYQHQGNLGVEGREAFQRTYVDSFMKYHLYVCPKDGKGYLEHIALRDYLSSNETARKEYEELKYRLAENYRFDIDRYCEAKTGFVKGILNKTIYKN</sequence>
<dbReference type="Pfam" id="PF04229">
    <property type="entry name" value="GrpB"/>
    <property type="match status" value="1"/>
</dbReference>
<name>A0A073KM88_9BACI</name>
<comment type="caution">
    <text evidence="1">The sequence shown here is derived from an EMBL/GenBank/DDBJ whole genome shotgun (WGS) entry which is preliminary data.</text>
</comment>
<dbReference type="PANTHER" id="PTHR34822:SF1">
    <property type="entry name" value="GRPB FAMILY PROTEIN"/>
    <property type="match status" value="1"/>
</dbReference>
<dbReference type="RefSeq" id="WP_033675616.1">
    <property type="nucleotide sequence ID" value="NZ_JOTM01000016.1"/>
</dbReference>
<keyword evidence="2" id="KW-1185">Reference proteome</keyword>
<dbReference type="InterPro" id="IPR043519">
    <property type="entry name" value="NT_sf"/>
</dbReference>
<organism evidence="1 2">
    <name type="scientific">Bacillus gaemokensis</name>
    <dbReference type="NCBI Taxonomy" id="574375"/>
    <lineage>
        <taxon>Bacteria</taxon>
        <taxon>Bacillati</taxon>
        <taxon>Bacillota</taxon>
        <taxon>Bacilli</taxon>
        <taxon>Bacillales</taxon>
        <taxon>Bacillaceae</taxon>
        <taxon>Bacillus</taxon>
        <taxon>Bacillus cereus group</taxon>
    </lineage>
</organism>
<reference evidence="1 2" key="1">
    <citation type="submission" date="2014-06" db="EMBL/GenBank/DDBJ databases">
        <title>Draft genome sequence of Bacillus gaemokensis JCM 15801 (MCCC 1A00707).</title>
        <authorList>
            <person name="Lai Q."/>
            <person name="Liu Y."/>
            <person name="Shao Z."/>
        </authorList>
    </citation>
    <scope>NUCLEOTIDE SEQUENCE [LARGE SCALE GENOMIC DNA]</scope>
    <source>
        <strain evidence="1 2">JCM 15801</strain>
    </source>
</reference>
<dbReference type="eggNOG" id="COG2320">
    <property type="taxonomic scope" value="Bacteria"/>
</dbReference>
<dbReference type="EMBL" id="JOTM01000016">
    <property type="protein sequence ID" value="KEK23428.1"/>
    <property type="molecule type" value="Genomic_DNA"/>
</dbReference>
<protein>
    <recommendedName>
        <fullName evidence="3">GrpB family protein</fullName>
    </recommendedName>
</protein>
<dbReference type="STRING" id="574375.AZF08_17495"/>
<dbReference type="InterPro" id="IPR007344">
    <property type="entry name" value="GrpB/CoaE"/>
</dbReference>
<evidence type="ECO:0000313" key="2">
    <source>
        <dbReference type="Proteomes" id="UP000027778"/>
    </source>
</evidence>
<dbReference type="OrthoDB" id="9799092at2"/>
<proteinExistence type="predicted"/>
<dbReference type="Gene3D" id="3.30.460.10">
    <property type="entry name" value="Beta Polymerase, domain 2"/>
    <property type="match status" value="1"/>
</dbReference>
<dbReference type="AlphaFoldDB" id="A0A073KM88"/>